<keyword evidence="3" id="KW-1185">Reference proteome</keyword>
<dbReference type="RefSeq" id="WP_259856432.1">
    <property type="nucleotide sequence ID" value="NZ_BAAAST010000062.1"/>
</dbReference>
<dbReference type="InterPro" id="IPR011712">
    <property type="entry name" value="Sig_transdc_His_kin_sub3_dim/P"/>
</dbReference>
<dbReference type="EMBL" id="CP073720">
    <property type="protein sequence ID" value="UWP78971.1"/>
    <property type="molecule type" value="Genomic_DNA"/>
</dbReference>
<proteinExistence type="predicted"/>
<keyword evidence="2" id="KW-0808">Transferase</keyword>
<dbReference type="Proteomes" id="UP001059617">
    <property type="component" value="Chromosome"/>
</dbReference>
<reference evidence="2" key="1">
    <citation type="submission" date="2021-04" db="EMBL/GenBank/DDBJ databases">
        <authorList>
            <person name="Hartkoorn R.C."/>
            <person name="Beaudoing E."/>
            <person name="Hot D."/>
        </authorList>
    </citation>
    <scope>NUCLEOTIDE SEQUENCE</scope>
    <source>
        <strain evidence="2">NRRL B-16292</strain>
    </source>
</reference>
<name>A0ABY5VT25_9ACTN</name>
<sequence>MSLLLRPKPPLSLGLAMAAVLIARAQRTASRARIVAAADDARRRLERDLHDGARQRLVSLGLELSYSEQRVHRFWAS</sequence>
<accession>A0ABY5VT25</accession>
<evidence type="ECO:0000313" key="3">
    <source>
        <dbReference type="Proteomes" id="UP001059617"/>
    </source>
</evidence>
<dbReference type="GO" id="GO:0016301">
    <property type="term" value="F:kinase activity"/>
    <property type="evidence" value="ECO:0007669"/>
    <property type="project" value="UniProtKB-KW"/>
</dbReference>
<dbReference type="Pfam" id="PF07730">
    <property type="entry name" value="HisKA_3"/>
    <property type="match status" value="1"/>
</dbReference>
<protein>
    <submittedName>
        <fullName evidence="2">Histidine kinase</fullName>
    </submittedName>
</protein>
<evidence type="ECO:0000313" key="2">
    <source>
        <dbReference type="EMBL" id="UWP78971.1"/>
    </source>
</evidence>
<evidence type="ECO:0000259" key="1">
    <source>
        <dbReference type="Pfam" id="PF07730"/>
    </source>
</evidence>
<reference evidence="2" key="2">
    <citation type="submission" date="2022-09" db="EMBL/GenBank/DDBJ databases">
        <title>Biosynthetic gene clusters of Dactylosporangioum fulvum.</title>
        <authorList>
            <person name="Caradec T."/>
        </authorList>
    </citation>
    <scope>NUCLEOTIDE SEQUENCE</scope>
    <source>
        <strain evidence="2">NRRL B-16292</strain>
    </source>
</reference>
<feature type="domain" description="Signal transduction histidine kinase subgroup 3 dimerisation and phosphoacceptor" evidence="1">
    <location>
        <begin position="42"/>
        <end position="72"/>
    </location>
</feature>
<gene>
    <name evidence="2" type="ORF">Dfulv_27805</name>
</gene>
<organism evidence="2 3">
    <name type="scientific">Dactylosporangium fulvum</name>
    <dbReference type="NCBI Taxonomy" id="53359"/>
    <lineage>
        <taxon>Bacteria</taxon>
        <taxon>Bacillati</taxon>
        <taxon>Actinomycetota</taxon>
        <taxon>Actinomycetes</taxon>
        <taxon>Micromonosporales</taxon>
        <taxon>Micromonosporaceae</taxon>
        <taxon>Dactylosporangium</taxon>
    </lineage>
</organism>
<keyword evidence="2" id="KW-0418">Kinase</keyword>